<dbReference type="SUPFAM" id="SSF56112">
    <property type="entry name" value="Protein kinase-like (PK-like)"/>
    <property type="match status" value="1"/>
</dbReference>
<evidence type="ECO:0000313" key="2">
    <source>
        <dbReference type="EMBL" id="WPF82391.1"/>
    </source>
</evidence>
<evidence type="ECO:0000256" key="1">
    <source>
        <dbReference type="SAM" id="MobiDB-lite"/>
    </source>
</evidence>
<keyword evidence="3" id="KW-1185">Reference proteome</keyword>
<sequence>MADLQGGELVVARYRLDARAPSDLVGIEAWDATDQILDRPVRLSIITSPDAPLTLDAARRAALVSDEHVTRVIDVLHDATRSIVVTEPYVGSTLADLVEAKPLSPHAARAVIGAAATALEAARRRGVHHGALRPSAIRVHQGRVRVTGLGIDGDLVHGEARLDGDTASRADTVALVALLHYALTGDLPRVAHDVEALDPGVAGPARLQAPGAPLVPPRDVDQAVPRDLDTLCSVTLGDHDDGPVTPGQLVSELAPWDSEHVPVTGEVPVAIQPIEPPATREVTRQSVRTLAAGGASRGAARPGTPPPAGPVRRPSTGRIPRVAPAAAAAGATSLTLGHAAAPTAPAATAGTAGAAGTTGPTTTKQAPVSPAAAPTATQPLATQPVTTQPAAAPAAMLSEPGPSGRRPDGPGTTTARPADDGARPQTTKSGRRLRLNPTPYVLALMLVLVVGAGVVAKNTLFSGFEPAVVEASQTPTEEAPADADPAAEPPAEEAPAEAPPAPAVPVISGGQVVTNPGDVDYNENAGLAIDDDVTTAWYSLEYKTSNFGGLDRLLAYAITLEQPATVSTVYLSTQNTGGNVEIRATDAANPRGGEVLASGPLNGETTMTLSAPVETQNLVILFTDLPTATSDGKFRAHIYDISLS</sequence>
<dbReference type="RefSeq" id="WP_319157748.1">
    <property type="nucleotide sequence ID" value="NZ_CP138359.1"/>
</dbReference>
<accession>A0AAF0Z7N7</accession>
<reference evidence="3" key="1">
    <citation type="submission" date="2023-11" db="EMBL/GenBank/DDBJ databases">
        <authorList>
            <person name="Helweg L.P."/>
            <person name="Kiel A."/>
            <person name="Hitz F."/>
            <person name="Ruckert-Reed C."/>
            <person name="Busche T."/>
            <person name="Kaltschmidt B."/>
            <person name="Kaltschmidt C."/>
        </authorList>
    </citation>
    <scope>NUCLEOTIDE SEQUENCE [LARGE SCALE GENOMIC DNA]</scope>
    <source>
        <strain evidence="3">4.1</strain>
    </source>
</reference>
<dbReference type="InterPro" id="IPR011009">
    <property type="entry name" value="Kinase-like_dom_sf"/>
</dbReference>
<dbReference type="Gene3D" id="1.10.510.10">
    <property type="entry name" value="Transferase(Phosphotransferase) domain 1"/>
    <property type="match status" value="1"/>
</dbReference>
<organism evidence="2 3">
    <name type="scientific">Sanguibacter biliveldensis</name>
    <dbReference type="NCBI Taxonomy" id="3030830"/>
    <lineage>
        <taxon>Bacteria</taxon>
        <taxon>Bacillati</taxon>
        <taxon>Actinomycetota</taxon>
        <taxon>Actinomycetes</taxon>
        <taxon>Micrococcales</taxon>
        <taxon>Sanguibacteraceae</taxon>
        <taxon>Sanguibacter</taxon>
    </lineage>
</organism>
<name>A0AAF0Z7N7_9MICO</name>
<evidence type="ECO:0000313" key="3">
    <source>
        <dbReference type="Proteomes" id="UP001304340"/>
    </source>
</evidence>
<feature type="region of interest" description="Disordered" evidence="1">
    <location>
        <begin position="471"/>
        <end position="499"/>
    </location>
</feature>
<protein>
    <recommendedName>
        <fullName evidence="4">Protein kinase domain-containing protein</fullName>
    </recommendedName>
</protein>
<dbReference type="EMBL" id="CP138359">
    <property type="protein sequence ID" value="WPF82391.1"/>
    <property type="molecule type" value="Genomic_DNA"/>
</dbReference>
<evidence type="ECO:0008006" key="4">
    <source>
        <dbReference type="Google" id="ProtNLM"/>
    </source>
</evidence>
<feature type="compositionally biased region" description="Low complexity" evidence="1">
    <location>
        <begin position="348"/>
        <end position="416"/>
    </location>
</feature>
<gene>
    <name evidence="2" type="ORF">SANBI_003745</name>
</gene>
<dbReference type="Proteomes" id="UP001304340">
    <property type="component" value="Chromosome"/>
</dbReference>
<dbReference type="AlphaFoldDB" id="A0AAF0Z7N7"/>
<proteinExistence type="predicted"/>
<feature type="compositionally biased region" description="Low complexity" evidence="1">
    <location>
        <begin position="291"/>
        <end position="302"/>
    </location>
</feature>
<feature type="region of interest" description="Disordered" evidence="1">
    <location>
        <begin position="289"/>
        <end position="324"/>
    </location>
</feature>
<feature type="region of interest" description="Disordered" evidence="1">
    <location>
        <begin position="348"/>
        <end position="433"/>
    </location>
</feature>
<dbReference type="KEGG" id="sbil:SANBI_003745"/>